<reference evidence="13 14" key="1">
    <citation type="submission" date="2018-10" db="EMBL/GenBank/DDBJ databases">
        <authorList>
            <person name="Ekblom R."/>
            <person name="Jareborg N."/>
        </authorList>
    </citation>
    <scope>NUCLEOTIDE SEQUENCE [LARGE SCALE GENOMIC DNA]</scope>
    <source>
        <tissue evidence="13">Muscle</tissue>
    </source>
</reference>
<name>A0A9X9LD20_GULGU</name>
<keyword evidence="8" id="KW-0234">DNA repair</keyword>
<sequence>MKQTLIRSQFACTYKDDCTINKDKWNDVNSTSKPLYVLPMENDLSEGVNSSVGRPAIGTSSGNVHLDRSKIEKVARKSSSHTGNKSSKRKQRRSRN</sequence>
<keyword evidence="9" id="KW-0539">Nucleus</keyword>
<dbReference type="GO" id="GO:2000042">
    <property type="term" value="P:negative regulation of double-strand break repair via homologous recombination"/>
    <property type="evidence" value="ECO:0007669"/>
    <property type="project" value="InterPro"/>
</dbReference>
<feature type="compositionally biased region" description="Polar residues" evidence="12">
    <location>
        <begin position="47"/>
        <end position="63"/>
    </location>
</feature>
<evidence type="ECO:0000313" key="13">
    <source>
        <dbReference type="EMBL" id="VCW50130.1"/>
    </source>
</evidence>
<dbReference type="InterPro" id="IPR038932">
    <property type="entry name" value="PARPBP"/>
</dbReference>
<keyword evidence="6" id="KW-0227">DNA damage</keyword>
<keyword evidence="5" id="KW-0963">Cytoplasm</keyword>
<proteinExistence type="inferred from homology"/>
<dbReference type="EMBL" id="CYRY02000608">
    <property type="protein sequence ID" value="VCW50130.1"/>
    <property type="molecule type" value="Genomic_DNA"/>
</dbReference>
<evidence type="ECO:0000313" key="14">
    <source>
        <dbReference type="Proteomes" id="UP000269945"/>
    </source>
</evidence>
<dbReference type="GO" id="GO:0005737">
    <property type="term" value="C:cytoplasm"/>
    <property type="evidence" value="ECO:0007669"/>
    <property type="project" value="UniProtKB-SubCell"/>
</dbReference>
<dbReference type="AlphaFoldDB" id="A0A9X9LD20"/>
<feature type="region of interest" description="Disordered" evidence="12">
    <location>
        <begin position="47"/>
        <end position="96"/>
    </location>
</feature>
<keyword evidence="14" id="KW-1185">Reference proteome</keyword>
<evidence type="ECO:0000256" key="2">
    <source>
        <dbReference type="ARBA" id="ARBA00004496"/>
    </source>
</evidence>
<keyword evidence="7" id="KW-0238">DNA-binding</keyword>
<evidence type="ECO:0000256" key="12">
    <source>
        <dbReference type="SAM" id="MobiDB-lite"/>
    </source>
</evidence>
<comment type="subcellular location">
    <subcellularLocation>
        <location evidence="2">Cytoplasm</location>
    </subcellularLocation>
    <subcellularLocation>
        <location evidence="1">Nucleus</location>
    </subcellularLocation>
</comment>
<evidence type="ECO:0000256" key="6">
    <source>
        <dbReference type="ARBA" id="ARBA00022763"/>
    </source>
</evidence>
<feature type="compositionally biased region" description="Basic and acidic residues" evidence="12">
    <location>
        <begin position="65"/>
        <end position="75"/>
    </location>
</feature>
<evidence type="ECO:0000256" key="8">
    <source>
        <dbReference type="ARBA" id="ARBA00023204"/>
    </source>
</evidence>
<evidence type="ECO:0000256" key="5">
    <source>
        <dbReference type="ARBA" id="ARBA00022490"/>
    </source>
</evidence>
<dbReference type="GO" id="GO:0006281">
    <property type="term" value="P:DNA repair"/>
    <property type="evidence" value="ECO:0007669"/>
    <property type="project" value="UniProtKB-KW"/>
</dbReference>
<comment type="caution">
    <text evidence="13">The sequence shown here is derived from an EMBL/GenBank/DDBJ whole genome shotgun (WGS) entry which is preliminary data.</text>
</comment>
<organism evidence="13 14">
    <name type="scientific">Gulo gulo</name>
    <name type="common">Wolverine</name>
    <name type="synonym">Gluton</name>
    <dbReference type="NCBI Taxonomy" id="48420"/>
    <lineage>
        <taxon>Eukaryota</taxon>
        <taxon>Metazoa</taxon>
        <taxon>Chordata</taxon>
        <taxon>Craniata</taxon>
        <taxon>Vertebrata</taxon>
        <taxon>Euteleostomi</taxon>
        <taxon>Mammalia</taxon>
        <taxon>Eutheria</taxon>
        <taxon>Laurasiatheria</taxon>
        <taxon>Carnivora</taxon>
        <taxon>Caniformia</taxon>
        <taxon>Musteloidea</taxon>
        <taxon>Mustelidae</taxon>
        <taxon>Guloninae</taxon>
        <taxon>Gulo</taxon>
    </lineage>
</organism>
<protein>
    <recommendedName>
        <fullName evidence="4">PCNA-interacting partner</fullName>
    </recommendedName>
    <alternativeName>
        <fullName evidence="10">PARP-1 binding protein</fullName>
    </alternativeName>
    <alternativeName>
        <fullName evidence="11">PARP1-binding protein</fullName>
    </alternativeName>
</protein>
<evidence type="ECO:0000256" key="7">
    <source>
        <dbReference type="ARBA" id="ARBA00023125"/>
    </source>
</evidence>
<evidence type="ECO:0000256" key="4">
    <source>
        <dbReference type="ARBA" id="ARBA00014320"/>
    </source>
</evidence>
<comment type="similarity">
    <text evidence="3">Belongs to the PARI family.</text>
</comment>
<dbReference type="GO" id="GO:0000785">
    <property type="term" value="C:chromatin"/>
    <property type="evidence" value="ECO:0007669"/>
    <property type="project" value="TreeGrafter"/>
</dbReference>
<dbReference type="PANTHER" id="PTHR32121:SF0">
    <property type="entry name" value="PCNA-INTERACTING PARTNER"/>
    <property type="match status" value="1"/>
</dbReference>
<dbReference type="PANTHER" id="PTHR32121">
    <property type="entry name" value="PCNA-INTERACTING PARTNER"/>
    <property type="match status" value="1"/>
</dbReference>
<evidence type="ECO:0000256" key="11">
    <source>
        <dbReference type="ARBA" id="ARBA00032731"/>
    </source>
</evidence>
<accession>A0A9X9LD20</accession>
<feature type="compositionally biased region" description="Basic residues" evidence="12">
    <location>
        <begin position="86"/>
        <end position="96"/>
    </location>
</feature>
<dbReference type="GO" id="GO:0005634">
    <property type="term" value="C:nucleus"/>
    <property type="evidence" value="ECO:0007669"/>
    <property type="project" value="UniProtKB-SubCell"/>
</dbReference>
<evidence type="ECO:0000256" key="10">
    <source>
        <dbReference type="ARBA" id="ARBA00031632"/>
    </source>
</evidence>
<evidence type="ECO:0000256" key="1">
    <source>
        <dbReference type="ARBA" id="ARBA00004123"/>
    </source>
</evidence>
<dbReference type="GO" id="GO:0003677">
    <property type="term" value="F:DNA binding"/>
    <property type="evidence" value="ECO:0007669"/>
    <property type="project" value="UniProtKB-KW"/>
</dbReference>
<evidence type="ECO:0000256" key="3">
    <source>
        <dbReference type="ARBA" id="ARBA00009135"/>
    </source>
</evidence>
<evidence type="ECO:0000256" key="9">
    <source>
        <dbReference type="ARBA" id="ARBA00023242"/>
    </source>
</evidence>
<gene>
    <name evidence="13" type="ORF">BN2614_LOCUS1</name>
</gene>
<dbReference type="Proteomes" id="UP000269945">
    <property type="component" value="Unassembled WGS sequence"/>
</dbReference>